<dbReference type="EMBL" id="JH611193">
    <property type="protein sequence ID" value="EJP72387.1"/>
    <property type="molecule type" value="Genomic_DNA"/>
</dbReference>
<evidence type="ECO:0000313" key="2">
    <source>
        <dbReference type="Proteomes" id="UP000010116"/>
    </source>
</evidence>
<reference evidence="1 2" key="1">
    <citation type="journal article" date="2012" name="ISME J.">
        <title>Genomic insights to SAR86, an abundant and uncultivated marine bacterial lineage.</title>
        <authorList>
            <person name="Dupont C.L."/>
            <person name="Rusch D.B."/>
            <person name="Yooseph S."/>
            <person name="Lombardo M.J."/>
            <person name="Richter R.A."/>
            <person name="Valas R."/>
            <person name="Novotny M."/>
            <person name="Yee-Greenbaum J."/>
            <person name="Selengut J.D."/>
            <person name="Haft D.H."/>
            <person name="Halpern A.L."/>
            <person name="Lasken R.S."/>
            <person name="Nealson K."/>
            <person name="Friedman R."/>
            <person name="Venter J.C."/>
        </authorList>
    </citation>
    <scope>NUCLEOTIDE SEQUENCE [LARGE SCALE GENOMIC DNA]</scope>
</reference>
<name>J4V1B7_9GAMM</name>
<gene>
    <name evidence="1" type="ORF">NT02SARS_1270</name>
</gene>
<protein>
    <submittedName>
        <fullName evidence="1">Uncharacterized protein</fullName>
    </submittedName>
</protein>
<accession>J4V1B7</accession>
<dbReference type="AlphaFoldDB" id="J4V1B7"/>
<organism evidence="1 2">
    <name type="scientific">SAR86 cluster bacterium SAR86B</name>
    <dbReference type="NCBI Taxonomy" id="1123867"/>
    <lineage>
        <taxon>Bacteria</taxon>
        <taxon>Pseudomonadati</taxon>
        <taxon>Pseudomonadota</taxon>
        <taxon>Gammaproteobacteria</taxon>
        <taxon>SAR86 cluster</taxon>
    </lineage>
</organism>
<proteinExistence type="predicted"/>
<dbReference type="HOGENOM" id="CLU_1642532_0_0_6"/>
<sequence>MVRIFFILFSFSFIEANDDSVNTIDQDRVLYKLHVDPLINEARIYKIIGDGKSFQLQQSYVGKPQKRDLKKTNLVTKRDRYILKFTDSDNNTLMRLGIGDPFTAYAQHIGYEDSERFSFQVGQQEISAVIPIQITPSNLIIEKRDINDVFNEISIINLDIQ</sequence>
<evidence type="ECO:0000313" key="1">
    <source>
        <dbReference type="EMBL" id="EJP72387.1"/>
    </source>
</evidence>
<dbReference type="Proteomes" id="UP000010116">
    <property type="component" value="Unassembled WGS sequence"/>
</dbReference>